<dbReference type="AlphaFoldDB" id="A0A8H2JNJ8"/>
<gene>
    <name evidence="2" type="primary">ptsN</name>
    <name evidence="2" type="ORF">FCS21_02270</name>
</gene>
<accession>A0A8H2JNJ8</accession>
<dbReference type="PANTHER" id="PTHR47738">
    <property type="entry name" value="PTS SYSTEM FRUCTOSE-LIKE EIIA COMPONENT-RELATED"/>
    <property type="match status" value="1"/>
</dbReference>
<dbReference type="NCBIfam" id="TIGR01419">
    <property type="entry name" value="nitro_reg_IIA"/>
    <property type="match status" value="1"/>
</dbReference>
<evidence type="ECO:0000313" key="2">
    <source>
        <dbReference type="EMBL" id="TMM47812.1"/>
    </source>
</evidence>
<dbReference type="InterPro" id="IPR051541">
    <property type="entry name" value="PTS_SugarTrans_NitroReg"/>
</dbReference>
<organism evidence="2 3">
    <name type="scientific">Colwellia ponticola</name>
    <dbReference type="NCBI Taxonomy" id="2304625"/>
    <lineage>
        <taxon>Bacteria</taxon>
        <taxon>Pseudomonadati</taxon>
        <taxon>Pseudomonadota</taxon>
        <taxon>Gammaproteobacteria</taxon>
        <taxon>Alteromonadales</taxon>
        <taxon>Colwelliaceae</taxon>
        <taxon>Colwellia</taxon>
    </lineage>
</organism>
<dbReference type="PROSITE" id="PS00372">
    <property type="entry name" value="PTS_EIIA_TYPE_2_HIS"/>
    <property type="match status" value="1"/>
</dbReference>
<reference evidence="2 3" key="1">
    <citation type="submission" date="2019-05" db="EMBL/GenBank/DDBJ databases">
        <title>Colwellia ponticola sp. nov., isolated from seawater.</title>
        <authorList>
            <person name="Yoon J.-H."/>
        </authorList>
    </citation>
    <scope>NUCLEOTIDE SEQUENCE [LARGE SCALE GENOMIC DNA]</scope>
    <source>
        <strain evidence="2 3">OISW-25</strain>
    </source>
</reference>
<dbReference type="InterPro" id="IPR006320">
    <property type="entry name" value="PTS_Nitro_regul"/>
</dbReference>
<proteinExistence type="predicted"/>
<keyword evidence="3" id="KW-1185">Reference proteome</keyword>
<dbReference type="InterPro" id="IPR016152">
    <property type="entry name" value="PTrfase/Anion_transptr"/>
</dbReference>
<dbReference type="CDD" id="cd00211">
    <property type="entry name" value="PTS_IIA_fru"/>
    <property type="match status" value="1"/>
</dbReference>
<dbReference type="OrthoDB" id="95460at2"/>
<dbReference type="Gene3D" id="3.40.930.10">
    <property type="entry name" value="Mannitol-specific EII, Chain A"/>
    <property type="match status" value="1"/>
</dbReference>
<feature type="domain" description="PTS EIIA type-2" evidence="1">
    <location>
        <begin position="5"/>
        <end position="149"/>
    </location>
</feature>
<dbReference type="EMBL" id="SZVP01000001">
    <property type="protein sequence ID" value="TMM47812.1"/>
    <property type="molecule type" value="Genomic_DNA"/>
</dbReference>
<dbReference type="Pfam" id="PF00359">
    <property type="entry name" value="PTS_EIIA_2"/>
    <property type="match status" value="1"/>
</dbReference>
<dbReference type="GO" id="GO:0009401">
    <property type="term" value="P:phosphoenolpyruvate-dependent sugar phosphotransferase system"/>
    <property type="evidence" value="ECO:0007669"/>
    <property type="project" value="InterPro"/>
</dbReference>
<dbReference type="PROSITE" id="PS51094">
    <property type="entry name" value="PTS_EIIA_TYPE_2"/>
    <property type="match status" value="1"/>
</dbReference>
<evidence type="ECO:0000313" key="3">
    <source>
        <dbReference type="Proteomes" id="UP000307702"/>
    </source>
</evidence>
<sequence>MQLSEILTTNTICCAVQVNSKKRILEKICQLAAMQITTIGQDDLLASLLEREKMGSTGIGNGIAIPHGRLPNSSNAVAVLITTQEAIDFDAIDNKCVDVFVALFVPEDSCEEHLKTLQSIAKLLSNKKVIKQIRKCTDNQTLYNLIQQAN</sequence>
<evidence type="ECO:0000259" key="1">
    <source>
        <dbReference type="PROSITE" id="PS51094"/>
    </source>
</evidence>
<dbReference type="SUPFAM" id="SSF55804">
    <property type="entry name" value="Phoshotransferase/anion transport protein"/>
    <property type="match status" value="1"/>
</dbReference>
<dbReference type="RefSeq" id="WP_138620341.1">
    <property type="nucleotide sequence ID" value="NZ_SZVP01000001.1"/>
</dbReference>
<dbReference type="GO" id="GO:0030295">
    <property type="term" value="F:protein kinase activator activity"/>
    <property type="evidence" value="ECO:0007669"/>
    <property type="project" value="TreeGrafter"/>
</dbReference>
<comment type="caution">
    <text evidence="2">The sequence shown here is derived from an EMBL/GenBank/DDBJ whole genome shotgun (WGS) entry which is preliminary data.</text>
</comment>
<dbReference type="PANTHER" id="PTHR47738:SF1">
    <property type="entry name" value="NITROGEN REGULATORY PROTEIN"/>
    <property type="match status" value="1"/>
</dbReference>
<name>A0A8H2JNJ8_9GAMM</name>
<protein>
    <submittedName>
        <fullName evidence="2">PTS IIA-like nitrogen regulatory protein PtsN</fullName>
    </submittedName>
</protein>
<dbReference type="GO" id="GO:0008982">
    <property type="term" value="F:protein-N(PI)-phosphohistidine-sugar phosphotransferase activity"/>
    <property type="evidence" value="ECO:0007669"/>
    <property type="project" value="InterPro"/>
</dbReference>
<dbReference type="Proteomes" id="UP000307702">
    <property type="component" value="Unassembled WGS sequence"/>
</dbReference>
<dbReference type="InterPro" id="IPR002178">
    <property type="entry name" value="PTS_EIIA_type-2_dom"/>
</dbReference>